<comment type="caution">
    <text evidence="2">The sequence shown here is derived from an EMBL/GenBank/DDBJ whole genome shotgun (WGS) entry which is preliminary data.</text>
</comment>
<evidence type="ECO:0000313" key="3">
    <source>
        <dbReference type="Proteomes" id="UP000358933"/>
    </source>
</evidence>
<protein>
    <submittedName>
        <fullName evidence="2">FkbM family methyltransferase</fullName>
    </submittedName>
</protein>
<dbReference type="GO" id="GO:0032259">
    <property type="term" value="P:methylation"/>
    <property type="evidence" value="ECO:0007669"/>
    <property type="project" value="UniProtKB-KW"/>
</dbReference>
<organism evidence="2 3">
    <name type="scientific">Campylobacter jejuni</name>
    <dbReference type="NCBI Taxonomy" id="197"/>
    <lineage>
        <taxon>Bacteria</taxon>
        <taxon>Pseudomonadati</taxon>
        <taxon>Campylobacterota</taxon>
        <taxon>Epsilonproteobacteria</taxon>
        <taxon>Campylobacterales</taxon>
        <taxon>Campylobacteraceae</taxon>
        <taxon>Campylobacter</taxon>
    </lineage>
</organism>
<dbReference type="EMBL" id="AACJKW010000005">
    <property type="protein sequence ID" value="EAK8193422.1"/>
    <property type="molecule type" value="Genomic_DNA"/>
</dbReference>
<dbReference type="NCBIfam" id="TIGR01444">
    <property type="entry name" value="fkbM_fam"/>
    <property type="match status" value="1"/>
</dbReference>
<dbReference type="SUPFAM" id="SSF53335">
    <property type="entry name" value="S-adenosyl-L-methionine-dependent methyltransferases"/>
    <property type="match status" value="1"/>
</dbReference>
<dbReference type="InterPro" id="IPR029063">
    <property type="entry name" value="SAM-dependent_MTases_sf"/>
</dbReference>
<dbReference type="AlphaFoldDB" id="A0A400HYU4"/>
<evidence type="ECO:0000313" key="2">
    <source>
        <dbReference type="EMBL" id="EAK8193422.1"/>
    </source>
</evidence>
<dbReference type="InterPro" id="IPR006342">
    <property type="entry name" value="FkbM_mtfrase"/>
</dbReference>
<feature type="domain" description="Methyltransferase FkbM" evidence="1">
    <location>
        <begin position="71"/>
        <end position="236"/>
    </location>
</feature>
<dbReference type="InterPro" id="IPR052514">
    <property type="entry name" value="SAM-dependent_MTase"/>
</dbReference>
<evidence type="ECO:0000259" key="1">
    <source>
        <dbReference type="Pfam" id="PF05050"/>
    </source>
</evidence>
<keyword evidence="2" id="KW-0489">Methyltransferase</keyword>
<name>A0A400HYU4_CAMJU</name>
<dbReference type="Proteomes" id="UP000358933">
    <property type="component" value="Unassembled WGS sequence"/>
</dbReference>
<dbReference type="RefSeq" id="WP_032581055.1">
    <property type="nucleotide sequence ID" value="NZ_AP028331.1"/>
</dbReference>
<dbReference type="Gene3D" id="3.40.50.150">
    <property type="entry name" value="Vaccinia Virus protein VP39"/>
    <property type="match status" value="1"/>
</dbReference>
<dbReference type="PANTHER" id="PTHR34203">
    <property type="entry name" value="METHYLTRANSFERASE, FKBM FAMILY PROTEIN"/>
    <property type="match status" value="1"/>
</dbReference>
<proteinExistence type="predicted"/>
<dbReference type="Pfam" id="PF05050">
    <property type="entry name" value="Methyltransf_21"/>
    <property type="match status" value="1"/>
</dbReference>
<sequence length="262" mass="29691">MKRPLPFILAATNNGSMIINHLDRHDTPQGSYGVGFQFLNYGSFDPEEIDLCINLLKLRREYYKDNVFAIDCGANIGAHTIKWAIEMHNWGGVLAFEAQERLFYALAGNIAINNCFNAKAIHAAIGNPEKNQNELEILTPDYTQKASFGSLELKSQNNNEFIGQIPQKKEKVPYLKLDNLNFKRLDLIKIDVEGMEQEVILGCLNHIKTFKPILQIEIIKSNTRDIINILENLEYEIFQSGINILAIYKADPVINHLSSSNP</sequence>
<dbReference type="PANTHER" id="PTHR34203:SF15">
    <property type="entry name" value="SLL1173 PROTEIN"/>
    <property type="match status" value="1"/>
</dbReference>
<dbReference type="GO" id="GO:0008168">
    <property type="term" value="F:methyltransferase activity"/>
    <property type="evidence" value="ECO:0007669"/>
    <property type="project" value="UniProtKB-KW"/>
</dbReference>
<accession>A0A400HYU4</accession>
<reference evidence="2 3" key="1">
    <citation type="submission" date="2019-04" db="EMBL/GenBank/DDBJ databases">
        <authorList>
            <person name="Ashton P.M."/>
            <person name="Dallman T."/>
            <person name="Nair S."/>
            <person name="De Pinna E."/>
            <person name="Peters T."/>
            <person name="Grant K."/>
        </authorList>
    </citation>
    <scope>NUCLEOTIDE SEQUENCE [LARGE SCALE GENOMIC DNA]</scope>
    <source>
        <strain evidence="2 3">OXC2299</strain>
    </source>
</reference>
<keyword evidence="2" id="KW-0808">Transferase</keyword>
<gene>
    <name evidence="2" type="ORF">E7N58_04380</name>
</gene>